<dbReference type="SUPFAM" id="SSF53850">
    <property type="entry name" value="Periplasmic binding protein-like II"/>
    <property type="match status" value="1"/>
</dbReference>
<gene>
    <name evidence="6" type="ORF">IBL26_04520</name>
</gene>
<evidence type="ECO:0000256" key="3">
    <source>
        <dbReference type="ARBA" id="ARBA00023125"/>
    </source>
</evidence>
<dbReference type="InterPro" id="IPR005119">
    <property type="entry name" value="LysR_subst-bd"/>
</dbReference>
<dbReference type="PROSITE" id="PS50931">
    <property type="entry name" value="HTH_LYSR"/>
    <property type="match status" value="1"/>
</dbReference>
<evidence type="ECO:0000313" key="6">
    <source>
        <dbReference type="EMBL" id="MBC9206089.1"/>
    </source>
</evidence>
<keyword evidence="4" id="KW-0804">Transcription</keyword>
<dbReference type="InterPro" id="IPR036390">
    <property type="entry name" value="WH_DNA-bd_sf"/>
</dbReference>
<evidence type="ECO:0000256" key="2">
    <source>
        <dbReference type="ARBA" id="ARBA00023015"/>
    </source>
</evidence>
<evidence type="ECO:0000313" key="7">
    <source>
        <dbReference type="Proteomes" id="UP000626026"/>
    </source>
</evidence>
<evidence type="ECO:0000256" key="4">
    <source>
        <dbReference type="ARBA" id="ARBA00023163"/>
    </source>
</evidence>
<feature type="domain" description="HTH lysR-type" evidence="5">
    <location>
        <begin position="4"/>
        <end position="61"/>
    </location>
</feature>
<dbReference type="Pfam" id="PF00126">
    <property type="entry name" value="HTH_1"/>
    <property type="match status" value="1"/>
</dbReference>
<keyword evidence="2" id="KW-0805">Transcription regulation</keyword>
<accession>A0ABR7RHQ6</accession>
<dbReference type="RefSeq" id="WP_187783271.1">
    <property type="nucleotide sequence ID" value="NZ_JACTVA010000005.1"/>
</dbReference>
<dbReference type="InterPro" id="IPR000847">
    <property type="entry name" value="LysR_HTH_N"/>
</dbReference>
<dbReference type="Proteomes" id="UP000626026">
    <property type="component" value="Unassembled WGS sequence"/>
</dbReference>
<keyword evidence="3" id="KW-0238">DNA-binding</keyword>
<comment type="similarity">
    <text evidence="1">Belongs to the LysR transcriptional regulatory family.</text>
</comment>
<dbReference type="PANTHER" id="PTHR30419:SF2">
    <property type="entry name" value="LYSR FAMILY TRANSCRIPTIONAL REGULATOR"/>
    <property type="match status" value="1"/>
</dbReference>
<dbReference type="PANTHER" id="PTHR30419">
    <property type="entry name" value="HTH-TYPE TRANSCRIPTIONAL REGULATOR YBHD"/>
    <property type="match status" value="1"/>
</dbReference>
<dbReference type="EMBL" id="JACTVA010000005">
    <property type="protein sequence ID" value="MBC9206089.1"/>
    <property type="molecule type" value="Genomic_DNA"/>
</dbReference>
<name>A0ABR7RHQ6_9PROT</name>
<organism evidence="6 7">
    <name type="scientific">Teichococcus aerophilus</name>
    <dbReference type="NCBI Taxonomy" id="1224513"/>
    <lineage>
        <taxon>Bacteria</taxon>
        <taxon>Pseudomonadati</taxon>
        <taxon>Pseudomonadota</taxon>
        <taxon>Alphaproteobacteria</taxon>
        <taxon>Acetobacterales</taxon>
        <taxon>Roseomonadaceae</taxon>
        <taxon>Roseomonas</taxon>
    </lineage>
</organism>
<dbReference type="SUPFAM" id="SSF46785">
    <property type="entry name" value="Winged helix' DNA-binding domain"/>
    <property type="match status" value="1"/>
</dbReference>
<sequence>MHPPDLRSLTLFLSVFELRNVTKAAARHHTVPSSVTKRIQDLEQQYGVTLFERRARGVLPTDAAEHLARHAREVLLALDRSAAAMSEFAQGARGQVHVAASASILMGRLASRIASFIAAHPAIRLSLAEEMTHAGLSAVLDGRADLAFISGAAEVPPGLQATPYPGDRLMVLVPPGHALWGRSQVGFAETLDFPHLGIGTMSSVSLQLGRQAEALGRAIDTRLRVSTADVARQLVAHGLGIAILPDGMTQPFEAVLGIRGIPLSDPWAERQARICYREAAGLTVAARLFLAHATQPAAAP</sequence>
<keyword evidence="7" id="KW-1185">Reference proteome</keyword>
<evidence type="ECO:0000259" key="5">
    <source>
        <dbReference type="PROSITE" id="PS50931"/>
    </source>
</evidence>
<dbReference type="InterPro" id="IPR036388">
    <property type="entry name" value="WH-like_DNA-bd_sf"/>
</dbReference>
<dbReference type="InterPro" id="IPR050950">
    <property type="entry name" value="HTH-type_LysR_regulators"/>
</dbReference>
<dbReference type="Gene3D" id="1.10.10.10">
    <property type="entry name" value="Winged helix-like DNA-binding domain superfamily/Winged helix DNA-binding domain"/>
    <property type="match status" value="1"/>
</dbReference>
<evidence type="ECO:0000256" key="1">
    <source>
        <dbReference type="ARBA" id="ARBA00009437"/>
    </source>
</evidence>
<proteinExistence type="inferred from homology"/>
<dbReference type="Gene3D" id="3.40.190.290">
    <property type="match status" value="1"/>
</dbReference>
<comment type="caution">
    <text evidence="6">The sequence shown here is derived from an EMBL/GenBank/DDBJ whole genome shotgun (WGS) entry which is preliminary data.</text>
</comment>
<reference evidence="6 7" key="1">
    <citation type="journal article" date="2013" name="Int. J. Syst. Evol. Microbiol.">
        <title>Roseomonas aerophila sp. nov., isolated from air.</title>
        <authorList>
            <person name="Kim S.J."/>
            <person name="Weon H.Y."/>
            <person name="Ahn J.H."/>
            <person name="Hong S.B."/>
            <person name="Seok S.J."/>
            <person name="Whang K.S."/>
            <person name="Kwon S.W."/>
        </authorList>
    </citation>
    <scope>NUCLEOTIDE SEQUENCE [LARGE SCALE GENOMIC DNA]</scope>
    <source>
        <strain evidence="6 7">NBRC 108923</strain>
    </source>
</reference>
<protein>
    <submittedName>
        <fullName evidence="6">LysR family transcriptional regulator</fullName>
    </submittedName>
</protein>
<dbReference type="Pfam" id="PF03466">
    <property type="entry name" value="LysR_substrate"/>
    <property type="match status" value="1"/>
</dbReference>